<evidence type="ECO:0000256" key="3">
    <source>
        <dbReference type="ARBA" id="ARBA00022448"/>
    </source>
</evidence>
<feature type="transmembrane region" description="Helical" evidence="8">
    <location>
        <begin position="221"/>
        <end position="242"/>
    </location>
</feature>
<dbReference type="SUPFAM" id="SSF103473">
    <property type="entry name" value="MFS general substrate transporter"/>
    <property type="match status" value="1"/>
</dbReference>
<evidence type="ECO:0000313" key="11">
    <source>
        <dbReference type="Proteomes" id="UP001501803"/>
    </source>
</evidence>
<feature type="transmembrane region" description="Helical" evidence="8">
    <location>
        <begin position="288"/>
        <end position="312"/>
    </location>
</feature>
<dbReference type="PROSITE" id="PS50850">
    <property type="entry name" value="MFS"/>
    <property type="match status" value="1"/>
</dbReference>
<comment type="subcellular location">
    <subcellularLocation>
        <location evidence="1">Cell membrane</location>
        <topology evidence="1">Multi-pass membrane protein</topology>
    </subcellularLocation>
</comment>
<dbReference type="EMBL" id="BAABCN010000010">
    <property type="protein sequence ID" value="GAA3886227.1"/>
    <property type="molecule type" value="Genomic_DNA"/>
</dbReference>
<feature type="transmembrane region" description="Helical" evidence="8">
    <location>
        <begin position="84"/>
        <end position="103"/>
    </location>
</feature>
<dbReference type="Proteomes" id="UP001501803">
    <property type="component" value="Unassembled WGS sequence"/>
</dbReference>
<keyword evidence="6 8" id="KW-1133">Transmembrane helix</keyword>
<dbReference type="InterPro" id="IPR004812">
    <property type="entry name" value="Efflux_drug-R_Bcr/CmlA"/>
</dbReference>
<dbReference type="InterPro" id="IPR005829">
    <property type="entry name" value="Sugar_transporter_CS"/>
</dbReference>
<keyword evidence="5 8" id="KW-0812">Transmembrane</keyword>
<evidence type="ECO:0000256" key="8">
    <source>
        <dbReference type="SAM" id="Phobius"/>
    </source>
</evidence>
<evidence type="ECO:0000259" key="9">
    <source>
        <dbReference type="PROSITE" id="PS50850"/>
    </source>
</evidence>
<dbReference type="CDD" id="cd17320">
    <property type="entry name" value="MFS_MdfA_MDR_like"/>
    <property type="match status" value="1"/>
</dbReference>
<evidence type="ECO:0000256" key="7">
    <source>
        <dbReference type="ARBA" id="ARBA00023136"/>
    </source>
</evidence>
<evidence type="ECO:0000256" key="5">
    <source>
        <dbReference type="ARBA" id="ARBA00022692"/>
    </source>
</evidence>
<comment type="caution">
    <text evidence="10">The sequence shown here is derived from an EMBL/GenBank/DDBJ whole genome shotgun (WGS) entry which is preliminary data.</text>
</comment>
<dbReference type="Pfam" id="PF07690">
    <property type="entry name" value="MFS_1"/>
    <property type="match status" value="1"/>
</dbReference>
<feature type="domain" description="Major facilitator superfamily (MFS) profile" evidence="9">
    <location>
        <begin position="18"/>
        <end position="406"/>
    </location>
</feature>
<protein>
    <submittedName>
        <fullName evidence="10">Multidrug effflux MFS transporter</fullName>
    </submittedName>
</protein>
<keyword evidence="3" id="KW-0813">Transport</keyword>
<gene>
    <name evidence="10" type="ORF">GCM10022381_30470</name>
</gene>
<keyword evidence="4" id="KW-1003">Cell membrane</keyword>
<dbReference type="Gene3D" id="1.20.1720.10">
    <property type="entry name" value="Multidrug resistance protein D"/>
    <property type="match status" value="1"/>
</dbReference>
<dbReference type="InterPro" id="IPR020846">
    <property type="entry name" value="MFS_dom"/>
</dbReference>
<keyword evidence="7 8" id="KW-0472">Membrane</keyword>
<dbReference type="InterPro" id="IPR011701">
    <property type="entry name" value="MFS"/>
</dbReference>
<feature type="transmembrane region" description="Helical" evidence="8">
    <location>
        <begin position="109"/>
        <end position="130"/>
    </location>
</feature>
<reference evidence="11" key="1">
    <citation type="journal article" date="2019" name="Int. J. Syst. Evol. Microbiol.">
        <title>The Global Catalogue of Microorganisms (GCM) 10K type strain sequencing project: providing services to taxonomists for standard genome sequencing and annotation.</title>
        <authorList>
            <consortium name="The Broad Institute Genomics Platform"/>
            <consortium name="The Broad Institute Genome Sequencing Center for Infectious Disease"/>
            <person name="Wu L."/>
            <person name="Ma J."/>
        </authorList>
    </citation>
    <scope>NUCLEOTIDE SEQUENCE [LARGE SCALE GENOMIC DNA]</scope>
    <source>
        <strain evidence="11">JCM 17021</strain>
    </source>
</reference>
<evidence type="ECO:0000256" key="4">
    <source>
        <dbReference type="ARBA" id="ARBA00022475"/>
    </source>
</evidence>
<organism evidence="10 11">
    <name type="scientific">Leifsonia kafniensis</name>
    <dbReference type="NCBI Taxonomy" id="475957"/>
    <lineage>
        <taxon>Bacteria</taxon>
        <taxon>Bacillati</taxon>
        <taxon>Actinomycetota</taxon>
        <taxon>Actinomycetes</taxon>
        <taxon>Micrococcales</taxon>
        <taxon>Microbacteriaceae</taxon>
        <taxon>Leifsonia</taxon>
    </lineage>
</organism>
<sequence>MTTSQASVTADARLPLVLLITLGALTAISTLGTDIYLAAMPTMVDDFLTTPAWVQATLTAYVIGMAAGQLVLGTLSDSIGRRNLLIIGTAVSLIASALSAIAPTIELMLLFRLLAGIGASAGVVIGRAVVSDLTAGSETARVFSILGLIGGVGPVIGPVIGAVMLEWSAWPVIFWTLTALCAATLVAVCIGVPESLPIERRTSSAPAHVMRSFASVLRTRSFVLGSVMMCLGVGATFAYISASPFAVQSILGFSPTGYTIVFAINGIGLTLMGAVAAKLSRRISIVKLCLVGLGILTAGGLALLSIALLHVITPFTLLPSLFLASIGMGFVFGPGTALVITDVRFAAGTALALLGCAQYLIGGIAAPLAGIAGEFSILPLAIIVTVGGAGAIVALLAMRNGVSETTAGVTDEVAARPPSEIS</sequence>
<name>A0ABP7KSK2_9MICO</name>
<dbReference type="RefSeq" id="WP_345068250.1">
    <property type="nucleotide sequence ID" value="NZ_BAABCN010000010.1"/>
</dbReference>
<evidence type="ECO:0000256" key="6">
    <source>
        <dbReference type="ARBA" id="ARBA00022989"/>
    </source>
</evidence>
<proteinExistence type="inferred from homology"/>
<feature type="transmembrane region" description="Helical" evidence="8">
    <location>
        <begin position="142"/>
        <end position="163"/>
    </location>
</feature>
<feature type="transmembrane region" description="Helical" evidence="8">
    <location>
        <begin position="257"/>
        <end position="276"/>
    </location>
</feature>
<dbReference type="PANTHER" id="PTHR42718:SF46">
    <property type="entry name" value="BLR6921 PROTEIN"/>
    <property type="match status" value="1"/>
</dbReference>
<feature type="transmembrane region" description="Helical" evidence="8">
    <location>
        <begin position="169"/>
        <end position="192"/>
    </location>
</feature>
<comment type="similarity">
    <text evidence="2">Belongs to the major facilitator superfamily. Bcr/CmlA family.</text>
</comment>
<dbReference type="PANTHER" id="PTHR42718">
    <property type="entry name" value="MAJOR FACILITATOR SUPERFAMILY MULTIDRUG TRANSPORTER MFSC"/>
    <property type="match status" value="1"/>
</dbReference>
<feature type="transmembrane region" description="Helical" evidence="8">
    <location>
        <begin position="52"/>
        <end position="72"/>
    </location>
</feature>
<accession>A0ABP7KSK2</accession>
<keyword evidence="11" id="KW-1185">Reference proteome</keyword>
<evidence type="ECO:0000256" key="2">
    <source>
        <dbReference type="ARBA" id="ARBA00006236"/>
    </source>
</evidence>
<feature type="transmembrane region" description="Helical" evidence="8">
    <location>
        <begin position="377"/>
        <end position="397"/>
    </location>
</feature>
<evidence type="ECO:0000256" key="1">
    <source>
        <dbReference type="ARBA" id="ARBA00004651"/>
    </source>
</evidence>
<feature type="transmembrane region" description="Helical" evidence="8">
    <location>
        <begin position="12"/>
        <end position="32"/>
    </location>
</feature>
<feature type="transmembrane region" description="Helical" evidence="8">
    <location>
        <begin position="318"/>
        <end position="339"/>
    </location>
</feature>
<dbReference type="InterPro" id="IPR036259">
    <property type="entry name" value="MFS_trans_sf"/>
</dbReference>
<feature type="transmembrane region" description="Helical" evidence="8">
    <location>
        <begin position="351"/>
        <end position="371"/>
    </location>
</feature>
<dbReference type="NCBIfam" id="TIGR00710">
    <property type="entry name" value="efflux_Bcr_CflA"/>
    <property type="match status" value="1"/>
</dbReference>
<evidence type="ECO:0000313" key="10">
    <source>
        <dbReference type="EMBL" id="GAA3886227.1"/>
    </source>
</evidence>
<dbReference type="PROSITE" id="PS00216">
    <property type="entry name" value="SUGAR_TRANSPORT_1"/>
    <property type="match status" value="1"/>
</dbReference>